<dbReference type="InParanoid" id="M1DKH4"/>
<evidence type="ECO:0000313" key="2">
    <source>
        <dbReference type="Proteomes" id="UP000011115"/>
    </source>
</evidence>
<reference evidence="2" key="1">
    <citation type="journal article" date="2011" name="Nature">
        <title>Genome sequence and analysis of the tuber crop potato.</title>
        <authorList>
            <consortium name="The Potato Genome Sequencing Consortium"/>
        </authorList>
    </citation>
    <scope>NUCLEOTIDE SEQUENCE [LARGE SCALE GENOMIC DNA]</scope>
    <source>
        <strain evidence="2">cv. DM1-3 516 R44</strain>
    </source>
</reference>
<proteinExistence type="predicted"/>
<dbReference type="Proteomes" id="UP000011115">
    <property type="component" value="Unassembled WGS sequence"/>
</dbReference>
<evidence type="ECO:0000313" key="1">
    <source>
        <dbReference type="EnsemblPlants" id="PGSC0003DMT400090483"/>
    </source>
</evidence>
<dbReference type="AlphaFoldDB" id="M1DKH4"/>
<accession>M1DKH4</accession>
<dbReference type="Gramene" id="PGSC0003DMT400090483">
    <property type="protein sequence ID" value="PGSC0003DMT400090483"/>
    <property type="gene ID" value="PGSC0003DMG400040054"/>
</dbReference>
<dbReference type="PaxDb" id="4113-PGSC0003DMT400090483"/>
<organism evidence="1 2">
    <name type="scientific">Solanum tuberosum</name>
    <name type="common">Potato</name>
    <dbReference type="NCBI Taxonomy" id="4113"/>
    <lineage>
        <taxon>Eukaryota</taxon>
        <taxon>Viridiplantae</taxon>
        <taxon>Streptophyta</taxon>
        <taxon>Embryophyta</taxon>
        <taxon>Tracheophyta</taxon>
        <taxon>Spermatophyta</taxon>
        <taxon>Magnoliopsida</taxon>
        <taxon>eudicotyledons</taxon>
        <taxon>Gunneridae</taxon>
        <taxon>Pentapetalae</taxon>
        <taxon>asterids</taxon>
        <taxon>lamiids</taxon>
        <taxon>Solanales</taxon>
        <taxon>Solanaceae</taxon>
        <taxon>Solanoideae</taxon>
        <taxon>Solaneae</taxon>
        <taxon>Solanum</taxon>
    </lineage>
</organism>
<keyword evidence="2" id="KW-1185">Reference proteome</keyword>
<dbReference type="HOGENOM" id="CLU_2517058_0_0_1"/>
<sequence>MHLRRGLAPPMRKMLFHDAVVLQTLLSRNLIPNIFKEQLRVADLLRDENAEIQKSIFISVKSPTNYVMYDHYEYDLYEVEYADND</sequence>
<dbReference type="EnsemblPlants" id="PGSC0003DMT400090483">
    <property type="protein sequence ID" value="PGSC0003DMT400090483"/>
    <property type="gene ID" value="PGSC0003DMG400040054"/>
</dbReference>
<reference evidence="1" key="2">
    <citation type="submission" date="2015-06" db="UniProtKB">
        <authorList>
            <consortium name="EnsemblPlants"/>
        </authorList>
    </citation>
    <scope>IDENTIFICATION</scope>
    <source>
        <strain evidence="1">DM1-3 516 R44</strain>
    </source>
</reference>
<protein>
    <submittedName>
        <fullName evidence="1">Uncharacterized protein</fullName>
    </submittedName>
</protein>
<name>M1DKH4_SOLTU</name>